<dbReference type="InterPro" id="IPR042282">
    <property type="entry name" value="FKBP6/shu"/>
</dbReference>
<keyword evidence="7" id="KW-1185">Reference proteome</keyword>
<dbReference type="EC" id="5.2.1.8" evidence="3"/>
<feature type="domain" description="PPIase FKBP-type" evidence="5">
    <location>
        <begin position="82"/>
        <end position="171"/>
    </location>
</feature>
<dbReference type="PROSITE" id="PS50059">
    <property type="entry name" value="FKBP_PPIASE"/>
    <property type="match status" value="1"/>
</dbReference>
<dbReference type="Gene3D" id="1.25.40.10">
    <property type="entry name" value="Tetratricopeptide repeat domain"/>
    <property type="match status" value="1"/>
</dbReference>
<name>A0ABQ8FEH8_9FUNG</name>
<feature type="compositionally biased region" description="Polar residues" evidence="4">
    <location>
        <begin position="20"/>
        <end position="31"/>
    </location>
</feature>
<comment type="caution">
    <text evidence="6">The sequence shown here is derived from an EMBL/GenBank/DDBJ whole genome shotgun (WGS) entry which is preliminary data.</text>
</comment>
<evidence type="ECO:0000256" key="4">
    <source>
        <dbReference type="SAM" id="MobiDB-lite"/>
    </source>
</evidence>
<evidence type="ECO:0000256" key="3">
    <source>
        <dbReference type="PROSITE-ProRule" id="PRU00277"/>
    </source>
</evidence>
<reference evidence="6 7" key="1">
    <citation type="submission" date="2021-02" db="EMBL/GenBank/DDBJ databases">
        <title>Variation within the Batrachochytrium salamandrivorans European outbreak.</title>
        <authorList>
            <person name="Kelly M."/>
            <person name="Pasmans F."/>
            <person name="Shea T.P."/>
            <person name="Munoz J.F."/>
            <person name="Carranza S."/>
            <person name="Cuomo C.A."/>
            <person name="Martel A."/>
        </authorList>
    </citation>
    <scope>NUCLEOTIDE SEQUENCE [LARGE SCALE GENOMIC DNA]</scope>
    <source>
        <strain evidence="6 7">AMFP18/2</strain>
    </source>
</reference>
<sequence>MAIPRHNQQSEDILSHHGSQRTSPAKNSCGSANDMDSYDNTAVPAVVASPAPPDGFISLDYSNHVHKRLLAPGTGDVVCRPGATVQVHYTGSLYPSGEVFDSSISRGQPIQFRLGQGMVLKGWDVGISTMLIGEKASLLIAPEYGYGSQGSPPKIPGNATLLFDVELISVDVVCALWMSLVYCRKTTSEKLASAELLKDEGNNYFKHGEMDQAKQIYISASELLRNTWGSTTTDDEAIKQLRIILDSNLAAVHLRLKDYQSAVDCCTRIRDVSTAHPKAIYRLSQAFTGLSRFNEAIDLLQFNRDVLVDVDVDLEISQIRQKLHAQAVKEKDLYTKMFK</sequence>
<feature type="compositionally biased region" description="Polar residues" evidence="4">
    <location>
        <begin position="1"/>
        <end position="12"/>
    </location>
</feature>
<protein>
    <recommendedName>
        <fullName evidence="3">peptidylprolyl isomerase</fullName>
        <ecNumber evidence="3">5.2.1.8</ecNumber>
    </recommendedName>
</protein>
<feature type="region of interest" description="Disordered" evidence="4">
    <location>
        <begin position="1"/>
        <end position="34"/>
    </location>
</feature>
<dbReference type="InterPro" id="IPR001179">
    <property type="entry name" value="PPIase_FKBP_dom"/>
</dbReference>
<evidence type="ECO:0000256" key="2">
    <source>
        <dbReference type="ARBA" id="ARBA00022803"/>
    </source>
</evidence>
<proteinExistence type="predicted"/>
<dbReference type="Pfam" id="PF00254">
    <property type="entry name" value="FKBP_C"/>
    <property type="match status" value="1"/>
</dbReference>
<dbReference type="Gene3D" id="3.10.50.40">
    <property type="match status" value="1"/>
</dbReference>
<organism evidence="6 7">
    <name type="scientific">Batrachochytrium salamandrivorans</name>
    <dbReference type="NCBI Taxonomy" id="1357716"/>
    <lineage>
        <taxon>Eukaryota</taxon>
        <taxon>Fungi</taxon>
        <taxon>Fungi incertae sedis</taxon>
        <taxon>Chytridiomycota</taxon>
        <taxon>Chytridiomycota incertae sedis</taxon>
        <taxon>Chytridiomycetes</taxon>
        <taxon>Rhizophydiales</taxon>
        <taxon>Rhizophydiales incertae sedis</taxon>
        <taxon>Batrachochytrium</taxon>
    </lineage>
</organism>
<comment type="catalytic activity">
    <reaction evidence="3">
        <text>[protein]-peptidylproline (omega=180) = [protein]-peptidylproline (omega=0)</text>
        <dbReference type="Rhea" id="RHEA:16237"/>
        <dbReference type="Rhea" id="RHEA-COMP:10747"/>
        <dbReference type="Rhea" id="RHEA-COMP:10748"/>
        <dbReference type="ChEBI" id="CHEBI:83833"/>
        <dbReference type="ChEBI" id="CHEBI:83834"/>
        <dbReference type="EC" id="5.2.1.8"/>
    </reaction>
</comment>
<evidence type="ECO:0000313" key="6">
    <source>
        <dbReference type="EMBL" id="KAH6595258.1"/>
    </source>
</evidence>
<dbReference type="InterPro" id="IPR011990">
    <property type="entry name" value="TPR-like_helical_dom_sf"/>
</dbReference>
<keyword evidence="1" id="KW-0677">Repeat</keyword>
<dbReference type="EMBL" id="JAFCIX010000312">
    <property type="protein sequence ID" value="KAH6595258.1"/>
    <property type="molecule type" value="Genomic_DNA"/>
</dbReference>
<evidence type="ECO:0000259" key="5">
    <source>
        <dbReference type="PROSITE" id="PS50059"/>
    </source>
</evidence>
<dbReference type="Proteomes" id="UP001648503">
    <property type="component" value="Unassembled WGS sequence"/>
</dbReference>
<accession>A0ABQ8FEH8</accession>
<dbReference type="SUPFAM" id="SSF48452">
    <property type="entry name" value="TPR-like"/>
    <property type="match status" value="1"/>
</dbReference>
<evidence type="ECO:0000313" key="7">
    <source>
        <dbReference type="Proteomes" id="UP001648503"/>
    </source>
</evidence>
<keyword evidence="3" id="KW-0697">Rotamase</keyword>
<dbReference type="SUPFAM" id="SSF54534">
    <property type="entry name" value="FKBP-like"/>
    <property type="match status" value="1"/>
</dbReference>
<keyword evidence="2" id="KW-0802">TPR repeat</keyword>
<dbReference type="InterPro" id="IPR046357">
    <property type="entry name" value="PPIase_dom_sf"/>
</dbReference>
<dbReference type="PANTHER" id="PTHR46674">
    <property type="entry name" value="INACTIVE PEPTIDYL-PROLYL CIS-TRANS ISOMERASE FKBP6"/>
    <property type="match status" value="1"/>
</dbReference>
<dbReference type="PANTHER" id="PTHR46674:SF1">
    <property type="entry name" value="INACTIVE PEPTIDYL-PROLYL CIS-TRANS ISOMERASE FKBP6"/>
    <property type="match status" value="1"/>
</dbReference>
<gene>
    <name evidence="6" type="ORF">BASA50_006052</name>
</gene>
<evidence type="ECO:0000256" key="1">
    <source>
        <dbReference type="ARBA" id="ARBA00022737"/>
    </source>
</evidence>
<keyword evidence="3" id="KW-0413">Isomerase</keyword>